<dbReference type="AlphaFoldDB" id="A0A7U4YTU8"/>
<dbReference type="GO" id="GO:0006313">
    <property type="term" value="P:DNA transposition"/>
    <property type="evidence" value="ECO:0007669"/>
    <property type="project" value="InterPro"/>
</dbReference>
<proteinExistence type="predicted"/>
<organism evidence="3 4">
    <name type="scientific">Acinetobacter baumannii</name>
    <dbReference type="NCBI Taxonomy" id="470"/>
    <lineage>
        <taxon>Bacteria</taxon>
        <taxon>Pseudomonadati</taxon>
        <taxon>Pseudomonadota</taxon>
        <taxon>Gammaproteobacteria</taxon>
        <taxon>Moraxellales</taxon>
        <taxon>Moraxellaceae</taxon>
        <taxon>Acinetobacter</taxon>
        <taxon>Acinetobacter calcoaceticus/baumannii complex</taxon>
    </lineage>
</organism>
<dbReference type="Proteomes" id="UP000072389">
    <property type="component" value="Chromosome"/>
</dbReference>
<dbReference type="InterPro" id="IPR012337">
    <property type="entry name" value="RNaseH-like_sf"/>
</dbReference>
<evidence type="ECO:0000313" key="4">
    <source>
        <dbReference type="Proteomes" id="UP000072389"/>
    </source>
</evidence>
<gene>
    <name evidence="2" type="ORF">AUO97_06160</name>
    <name evidence="3" type="ORF">AUO97_08480</name>
</gene>
<dbReference type="InterPro" id="IPR002559">
    <property type="entry name" value="Transposase_11"/>
</dbReference>
<dbReference type="GO" id="GO:0004803">
    <property type="term" value="F:transposase activity"/>
    <property type="evidence" value="ECO:0007669"/>
    <property type="project" value="InterPro"/>
</dbReference>
<dbReference type="EMBL" id="CP018664">
    <property type="protein sequence ID" value="APP30420.1"/>
    <property type="molecule type" value="Genomic_DNA"/>
</dbReference>
<evidence type="ECO:0000313" key="2">
    <source>
        <dbReference type="EMBL" id="APP30420.1"/>
    </source>
</evidence>
<dbReference type="EMBL" id="CP018664">
    <property type="protein sequence ID" value="APP30842.1"/>
    <property type="molecule type" value="Genomic_DNA"/>
</dbReference>
<dbReference type="GO" id="GO:0003677">
    <property type="term" value="F:DNA binding"/>
    <property type="evidence" value="ECO:0007669"/>
    <property type="project" value="InterPro"/>
</dbReference>
<sequence length="348" mass="41420">MLYKVSVIRRIKNASTATCTLPIYMGFLMTEPNSISCTQLAETYNISHDSVNRFLEREDYTPHDLYQEAIQHIDNNKLIVSIDDTVLDKPYSQHMDLVSYFWSGKHHRSVKGINLITLYATDQNGQNIPINFRIYDKSESKTKNDYFMDMLSEVLSWGAKIQFITGDSWYSSTGNLKTIRKYGIRFMFGIDCNRKVSPEKGQLFQLRLLPDFHQGQVVWLKDFGFVQLFKTQLKEQQRFYIVHQDEDDLLSFEGFHELHSSHWKIEQYHRVIKQVCHIEKFQVRRSKLILNHIFSALMAYVEIQKNQFEGIFENVYRWQKKLFRPIIKDFIDDFILDKNHLLPQRIYK</sequence>
<evidence type="ECO:0000259" key="1">
    <source>
        <dbReference type="Pfam" id="PF01609"/>
    </source>
</evidence>
<name>A0A7U4YTU8_ACIBA</name>
<dbReference type="Pfam" id="PF01609">
    <property type="entry name" value="DDE_Tnp_1"/>
    <property type="match status" value="1"/>
</dbReference>
<feature type="domain" description="Transposase IS4-like" evidence="1">
    <location>
        <begin position="77"/>
        <end position="301"/>
    </location>
</feature>
<reference evidence="3" key="1">
    <citation type="journal article" date="2014" name="Antimicrob. Agents Chemother.">
        <title>Triclosan can select for an AdeIJK-overexpressing mutant of Acinetobacter baumannii ATCC 17978 that displays reduced susceptibility to multiple antibiotics.</title>
        <authorList>
            <person name="Fernando D.M."/>
            <person name="Xu W."/>
            <person name="Loewen P.C."/>
            <person name="Zhanel G.G."/>
            <person name="Kumar A."/>
        </authorList>
    </citation>
    <scope>NUCLEOTIDE SEQUENCE [LARGE SCALE GENOMIC DNA]</scope>
    <source>
        <strain evidence="3">ATCC 17978</strain>
    </source>
</reference>
<reference evidence="3" key="3">
    <citation type="submission" date="2016-12" db="EMBL/GenBank/DDBJ databases">
        <authorList>
            <person name="Singh M."/>
            <person name="Fernando D."/>
            <person name="Kumar A."/>
        </authorList>
    </citation>
    <scope>NUCLEOTIDE SEQUENCE</scope>
    <source>
        <strain evidence="3">ATCC 17978</strain>
    </source>
</reference>
<dbReference type="SUPFAM" id="SSF53098">
    <property type="entry name" value="Ribonuclease H-like"/>
    <property type="match status" value="1"/>
</dbReference>
<reference evidence="3" key="2">
    <citation type="submission" date="2015-12" db="EMBL/GenBank/DDBJ databases">
        <authorList>
            <person name="Singh M.K."/>
            <person name="Fernando D.M."/>
            <person name="Kumar A."/>
        </authorList>
    </citation>
    <scope>NUCLEOTIDE SEQUENCE</scope>
    <source>
        <strain evidence="3">ATCC 17978</strain>
    </source>
</reference>
<protein>
    <submittedName>
        <fullName evidence="3">Transposase</fullName>
    </submittedName>
</protein>
<evidence type="ECO:0000313" key="3">
    <source>
        <dbReference type="EMBL" id="APP30842.1"/>
    </source>
</evidence>
<accession>A0A7U4YTU8</accession>